<gene>
    <name evidence="5" type="ORF">Airi01_059250</name>
</gene>
<dbReference type="SUPFAM" id="SSF53067">
    <property type="entry name" value="Actin-like ATPase domain"/>
    <property type="match status" value="2"/>
</dbReference>
<evidence type="ECO:0000313" key="6">
    <source>
        <dbReference type="Proteomes" id="UP001165135"/>
    </source>
</evidence>
<comment type="caution">
    <text evidence="5">The sequence shown here is derived from an EMBL/GenBank/DDBJ whole genome shotgun (WGS) entry which is preliminary data.</text>
</comment>
<evidence type="ECO:0000259" key="4">
    <source>
        <dbReference type="Pfam" id="PF02541"/>
    </source>
</evidence>
<keyword evidence="2" id="KW-0378">Hydrolase</keyword>
<dbReference type="CDD" id="cd24056">
    <property type="entry name" value="ASKHA_NBD_MtPPX1-like"/>
    <property type="match status" value="1"/>
</dbReference>
<sequence length="350" mass="37585">MRIGVLDVGSNSAHLKIVELRPGRPPRPVRSVKHPTLLADAITPDGRIGAPAVERLVEAVGATARAAEDEHLDELIAFATSTVRDAANREPILERVAAETGIRLGHLSGRDDARLTFLAARAWYGCSAGRMLLMDIGGGTTELAYGDGEEPALALSLPLGAGRLTRAYLPGDPPSPRDVRLLRRLVYERLAEVGGRIRGLPPARRVVATSKTFKQLARLTGAPGGAAGPYARRVLSLDLLRERIPELAAYDDRRRARLPGVAKSRVHQLVAGAILAEALMTTLGLEDAEVCPWALREGIAVRRTRTSPALTVTDELGGLIQHSFGRRRPPPAYARERAGRNATVAAGRSR</sequence>
<dbReference type="AlphaFoldDB" id="A0A9W6RL24"/>
<feature type="region of interest" description="Disordered" evidence="3">
    <location>
        <begin position="326"/>
        <end position="350"/>
    </location>
</feature>
<dbReference type="PANTHER" id="PTHR30005">
    <property type="entry name" value="EXOPOLYPHOSPHATASE"/>
    <property type="match status" value="1"/>
</dbReference>
<dbReference type="InterPro" id="IPR050273">
    <property type="entry name" value="GppA/Ppx_hydrolase"/>
</dbReference>
<dbReference type="GO" id="GO:0016462">
    <property type="term" value="F:pyrophosphatase activity"/>
    <property type="evidence" value="ECO:0007669"/>
    <property type="project" value="TreeGrafter"/>
</dbReference>
<feature type="domain" description="Ppx/GppA phosphatase N-terminal" evidence="4">
    <location>
        <begin position="26"/>
        <end position="302"/>
    </location>
</feature>
<comment type="similarity">
    <text evidence="1">Belongs to the GppA/Ppx family.</text>
</comment>
<dbReference type="PANTHER" id="PTHR30005:SF0">
    <property type="entry name" value="RETROGRADE REGULATION PROTEIN 2"/>
    <property type="match status" value="1"/>
</dbReference>
<evidence type="ECO:0000256" key="3">
    <source>
        <dbReference type="SAM" id="MobiDB-lite"/>
    </source>
</evidence>
<dbReference type="RefSeq" id="WP_285627496.1">
    <property type="nucleotide sequence ID" value="NZ_BSTJ01000007.1"/>
</dbReference>
<dbReference type="Gene3D" id="3.30.420.40">
    <property type="match status" value="1"/>
</dbReference>
<name>A0A9W6RL24_9ACTN</name>
<dbReference type="EMBL" id="BSTJ01000007">
    <property type="protein sequence ID" value="GLY77658.1"/>
    <property type="molecule type" value="Genomic_DNA"/>
</dbReference>
<protein>
    <recommendedName>
        <fullName evidence="4">Ppx/GppA phosphatase N-terminal domain-containing protein</fullName>
    </recommendedName>
</protein>
<dbReference type="FunFam" id="3.30.420.150:FF:000006">
    <property type="entry name" value="Ppx/GppA family phosphatase"/>
    <property type="match status" value="1"/>
</dbReference>
<organism evidence="5 6">
    <name type="scientific">Actinoallomurus iriomotensis</name>
    <dbReference type="NCBI Taxonomy" id="478107"/>
    <lineage>
        <taxon>Bacteria</taxon>
        <taxon>Bacillati</taxon>
        <taxon>Actinomycetota</taxon>
        <taxon>Actinomycetes</taxon>
        <taxon>Streptosporangiales</taxon>
        <taxon>Thermomonosporaceae</taxon>
        <taxon>Actinoallomurus</taxon>
    </lineage>
</organism>
<evidence type="ECO:0000313" key="5">
    <source>
        <dbReference type="EMBL" id="GLY77658.1"/>
    </source>
</evidence>
<evidence type="ECO:0000256" key="1">
    <source>
        <dbReference type="ARBA" id="ARBA00007125"/>
    </source>
</evidence>
<accession>A0A9W6RL24</accession>
<dbReference type="Pfam" id="PF02541">
    <property type="entry name" value="Ppx-GppA"/>
    <property type="match status" value="1"/>
</dbReference>
<dbReference type="InterPro" id="IPR003695">
    <property type="entry name" value="Ppx_GppA_N"/>
</dbReference>
<evidence type="ECO:0000256" key="2">
    <source>
        <dbReference type="ARBA" id="ARBA00022801"/>
    </source>
</evidence>
<dbReference type="Proteomes" id="UP001165135">
    <property type="component" value="Unassembled WGS sequence"/>
</dbReference>
<dbReference type="Gene3D" id="3.30.420.150">
    <property type="entry name" value="Exopolyphosphatase. Domain 2"/>
    <property type="match status" value="1"/>
</dbReference>
<reference evidence="5" key="1">
    <citation type="submission" date="2023-03" db="EMBL/GenBank/DDBJ databases">
        <title>Actinoallomurus iriomotensis NBRC 103681.</title>
        <authorList>
            <person name="Ichikawa N."/>
            <person name="Sato H."/>
            <person name="Tonouchi N."/>
        </authorList>
    </citation>
    <scope>NUCLEOTIDE SEQUENCE</scope>
    <source>
        <strain evidence="5">NBRC 103681</strain>
    </source>
</reference>
<dbReference type="InterPro" id="IPR043129">
    <property type="entry name" value="ATPase_NBD"/>
</dbReference>
<proteinExistence type="inferred from homology"/>